<evidence type="ECO:0000313" key="2">
    <source>
        <dbReference type="Proteomes" id="UP001153076"/>
    </source>
</evidence>
<comment type="caution">
    <text evidence="1">The sequence shown here is derived from an EMBL/GenBank/DDBJ whole genome shotgun (WGS) entry which is preliminary data.</text>
</comment>
<dbReference type="AlphaFoldDB" id="A0A9Q1KAI4"/>
<evidence type="ECO:0000313" key="1">
    <source>
        <dbReference type="EMBL" id="KAJ8440471.1"/>
    </source>
</evidence>
<dbReference type="PANTHER" id="PTHR47718">
    <property type="entry name" value="OS01G0519700 PROTEIN"/>
    <property type="match status" value="1"/>
</dbReference>
<evidence type="ECO:0008006" key="3">
    <source>
        <dbReference type="Google" id="ProtNLM"/>
    </source>
</evidence>
<accession>A0A9Q1KAI4</accession>
<protein>
    <recommendedName>
        <fullName evidence="3">Protein FAR1-RELATED SEQUENCE</fullName>
    </recommendedName>
</protein>
<sequence>MMENYDCSNNHWLSNLYTLREKWCPTFSKEFFSGGVLSSQRSETANRSLKRRLHATVDFCDFYNIFYDVVSESRSKENGEDHRCSKGKVEMTFPSVNILKHAMSVYAVETFLMFEKEFIEGVWRIRVGGDSHGVDLYEVRHIVTYNRDEVFDQYIIRRWCKGIKDGQTLNLGTSNGKENVGCSSVWRMQMMRKMNSIITASQMNKNARAHCE</sequence>
<name>A0A9Q1KAI4_9CARY</name>
<dbReference type="EMBL" id="JAKOGI010000189">
    <property type="protein sequence ID" value="KAJ8440471.1"/>
    <property type="molecule type" value="Genomic_DNA"/>
</dbReference>
<dbReference type="PANTHER" id="PTHR47718:SF17">
    <property type="entry name" value="PROTEIN FAR1-RELATED SEQUENCE 5-LIKE"/>
    <property type="match status" value="1"/>
</dbReference>
<dbReference type="Proteomes" id="UP001153076">
    <property type="component" value="Unassembled WGS sequence"/>
</dbReference>
<gene>
    <name evidence="1" type="ORF">Cgig2_013630</name>
</gene>
<organism evidence="1 2">
    <name type="scientific">Carnegiea gigantea</name>
    <dbReference type="NCBI Taxonomy" id="171969"/>
    <lineage>
        <taxon>Eukaryota</taxon>
        <taxon>Viridiplantae</taxon>
        <taxon>Streptophyta</taxon>
        <taxon>Embryophyta</taxon>
        <taxon>Tracheophyta</taxon>
        <taxon>Spermatophyta</taxon>
        <taxon>Magnoliopsida</taxon>
        <taxon>eudicotyledons</taxon>
        <taxon>Gunneridae</taxon>
        <taxon>Pentapetalae</taxon>
        <taxon>Caryophyllales</taxon>
        <taxon>Cactineae</taxon>
        <taxon>Cactaceae</taxon>
        <taxon>Cactoideae</taxon>
        <taxon>Echinocereeae</taxon>
        <taxon>Carnegiea</taxon>
    </lineage>
</organism>
<dbReference type="OrthoDB" id="1744749at2759"/>
<keyword evidence="2" id="KW-1185">Reference proteome</keyword>
<reference evidence="1" key="1">
    <citation type="submission" date="2022-04" db="EMBL/GenBank/DDBJ databases">
        <title>Carnegiea gigantea Genome sequencing and assembly v2.</title>
        <authorList>
            <person name="Copetti D."/>
            <person name="Sanderson M.J."/>
            <person name="Burquez A."/>
            <person name="Wojciechowski M.F."/>
        </authorList>
    </citation>
    <scope>NUCLEOTIDE SEQUENCE</scope>
    <source>
        <strain evidence="1">SGP5-SGP5p</strain>
        <tissue evidence="1">Aerial part</tissue>
    </source>
</reference>
<proteinExistence type="predicted"/>